<evidence type="ECO:0000259" key="8">
    <source>
        <dbReference type="PROSITE" id="PS50011"/>
    </source>
</evidence>
<feature type="compositionally biased region" description="Polar residues" evidence="7">
    <location>
        <begin position="656"/>
        <end position="672"/>
    </location>
</feature>
<dbReference type="InterPro" id="IPR000719">
    <property type="entry name" value="Prot_kinase_dom"/>
</dbReference>
<feature type="region of interest" description="Disordered" evidence="7">
    <location>
        <begin position="639"/>
        <end position="686"/>
    </location>
</feature>
<dbReference type="GO" id="GO:0004709">
    <property type="term" value="F:MAP kinase kinase kinase activity"/>
    <property type="evidence" value="ECO:0007669"/>
    <property type="project" value="UniProtKB-ARBA"/>
</dbReference>
<evidence type="ECO:0000313" key="11">
    <source>
        <dbReference type="Proteomes" id="UP000054166"/>
    </source>
</evidence>
<keyword evidence="4" id="KW-0418">Kinase</keyword>
<dbReference type="Pfam" id="PF00536">
    <property type="entry name" value="SAM_1"/>
    <property type="match status" value="1"/>
</dbReference>
<organism evidence="10 11">
    <name type="scientific">Piloderma croceum (strain F 1598)</name>
    <dbReference type="NCBI Taxonomy" id="765440"/>
    <lineage>
        <taxon>Eukaryota</taxon>
        <taxon>Fungi</taxon>
        <taxon>Dikarya</taxon>
        <taxon>Basidiomycota</taxon>
        <taxon>Agaricomycotina</taxon>
        <taxon>Agaricomycetes</taxon>
        <taxon>Agaricomycetidae</taxon>
        <taxon>Atheliales</taxon>
        <taxon>Atheliaceae</taxon>
        <taxon>Piloderma</taxon>
    </lineage>
</organism>
<dbReference type="Pfam" id="PF00069">
    <property type="entry name" value="Pkinase"/>
    <property type="match status" value="1"/>
</dbReference>
<dbReference type="PANTHER" id="PTHR48016:SF56">
    <property type="entry name" value="MAPKK KINASE"/>
    <property type="match status" value="1"/>
</dbReference>
<dbReference type="SMART" id="SM00220">
    <property type="entry name" value="S_TKc"/>
    <property type="match status" value="1"/>
</dbReference>
<keyword evidence="3 6" id="KW-0547">Nucleotide-binding</keyword>
<keyword evidence="2" id="KW-0808">Transferase</keyword>
<keyword evidence="5 6" id="KW-0067">ATP-binding</keyword>
<feature type="region of interest" description="Disordered" evidence="7">
    <location>
        <begin position="351"/>
        <end position="403"/>
    </location>
</feature>
<evidence type="ECO:0000313" key="10">
    <source>
        <dbReference type="EMBL" id="KIM87128.1"/>
    </source>
</evidence>
<dbReference type="PROSITE" id="PS00108">
    <property type="entry name" value="PROTEIN_KINASE_ST"/>
    <property type="match status" value="1"/>
</dbReference>
<feature type="binding site" evidence="6">
    <location>
        <position position="980"/>
    </location>
    <ligand>
        <name>ATP</name>
        <dbReference type="ChEBI" id="CHEBI:30616"/>
    </ligand>
</feature>
<name>A0A0C3BL27_PILCF</name>
<gene>
    <name evidence="10" type="ORF">PILCRDRAFT_815589</name>
</gene>
<dbReference type="FunFam" id="3.30.200.20:FF:000387">
    <property type="entry name" value="Serine/threonine-protein kinase STE11"/>
    <property type="match status" value="1"/>
</dbReference>
<evidence type="ECO:0000256" key="7">
    <source>
        <dbReference type="SAM" id="MobiDB-lite"/>
    </source>
</evidence>
<dbReference type="SUPFAM" id="SSF56112">
    <property type="entry name" value="Protein kinase-like (PK-like)"/>
    <property type="match status" value="1"/>
</dbReference>
<feature type="compositionally biased region" description="Basic and acidic residues" evidence="7">
    <location>
        <begin position="787"/>
        <end position="803"/>
    </location>
</feature>
<dbReference type="PROSITE" id="PS00107">
    <property type="entry name" value="PROTEIN_KINASE_ATP"/>
    <property type="match status" value="1"/>
</dbReference>
<reference evidence="11" key="2">
    <citation type="submission" date="2015-01" db="EMBL/GenBank/DDBJ databases">
        <title>Evolutionary Origins and Diversification of the Mycorrhizal Mutualists.</title>
        <authorList>
            <consortium name="DOE Joint Genome Institute"/>
            <consortium name="Mycorrhizal Genomics Consortium"/>
            <person name="Kohler A."/>
            <person name="Kuo A."/>
            <person name="Nagy L.G."/>
            <person name="Floudas D."/>
            <person name="Copeland A."/>
            <person name="Barry K.W."/>
            <person name="Cichocki N."/>
            <person name="Veneault-Fourrey C."/>
            <person name="LaButti K."/>
            <person name="Lindquist E.A."/>
            <person name="Lipzen A."/>
            <person name="Lundell T."/>
            <person name="Morin E."/>
            <person name="Murat C."/>
            <person name="Riley R."/>
            <person name="Ohm R."/>
            <person name="Sun H."/>
            <person name="Tunlid A."/>
            <person name="Henrissat B."/>
            <person name="Grigoriev I.V."/>
            <person name="Hibbett D.S."/>
            <person name="Martin F."/>
        </authorList>
    </citation>
    <scope>NUCLEOTIDE SEQUENCE [LARGE SCALE GENOMIC DNA]</scope>
    <source>
        <strain evidence="11">F 1598</strain>
    </source>
</reference>
<feature type="compositionally biased region" description="Low complexity" evidence="7">
    <location>
        <begin position="16"/>
        <end position="38"/>
    </location>
</feature>
<evidence type="ECO:0000256" key="6">
    <source>
        <dbReference type="PROSITE-ProRule" id="PRU10141"/>
    </source>
</evidence>
<dbReference type="InterPro" id="IPR008271">
    <property type="entry name" value="Ser/Thr_kinase_AS"/>
</dbReference>
<feature type="compositionally biased region" description="Polar residues" evidence="7">
    <location>
        <begin position="375"/>
        <end position="403"/>
    </location>
</feature>
<feature type="compositionally biased region" description="Acidic residues" evidence="7">
    <location>
        <begin position="912"/>
        <end position="938"/>
    </location>
</feature>
<dbReference type="Gene3D" id="1.10.510.10">
    <property type="entry name" value="Transferase(Phosphotransferase) domain 1"/>
    <property type="match status" value="1"/>
</dbReference>
<feature type="region of interest" description="Disordered" evidence="7">
    <location>
        <begin position="169"/>
        <end position="332"/>
    </location>
</feature>
<evidence type="ECO:0000256" key="2">
    <source>
        <dbReference type="ARBA" id="ARBA00022679"/>
    </source>
</evidence>
<feature type="compositionally biased region" description="Low complexity" evidence="7">
    <location>
        <begin position="274"/>
        <end position="301"/>
    </location>
</feature>
<proteinExistence type="inferred from homology"/>
<feature type="region of interest" description="Disordered" evidence="7">
    <location>
        <begin position="589"/>
        <end position="612"/>
    </location>
</feature>
<sequence length="1238" mass="133400">MTAAVASSSTFQILDSSSQPNSKASSPASPTSSFQTQQPLPPRSFHKPRSQNFPSTPTAERPNNGLFDPPNGMAYAEFLRTWSDSHVARWLSDIKCGNHAATFKANDIRGDILLELDQVTLKEMGIASIGDRLRMINAVKILRQKCSTRSTISVPFEAVRPRVYVSGEFGDGGSSASSGESGHGRSDSLTEPSTSSRLAHRLQNKPPPLHLNSNNRNDLPRLVREGSDPRSGTLIRPLPQITSVNGTTSASRPNLPPLPPAPRSQPPLPPGRPAPGRLQPGTQQQRARTPTQTDLPPYTSTPLPPAPPYMQNMLTPPTTAGSQGSNWSAPGTGYGLPLDPRPGNIGGKVITNRTPTRSPNGAHNRNLSFAGVNSPLATTPTSKARPSTGEKSNSHPYASDTARNQGLHAPTAQQLQASLSPIAESFVSAGGTQSPHTAFSVGRGPFSLTPSNLTAPSLDDLRRKLVRFMLPEEGHSCTINAEDCAGGIEVLEKVLKKFNKLGSRGDSGDIMDLVETEDGGLSLDGWGVYIDWGQGEGQGKPLTEGELLSICHAPPDNPARERGLTLRRNGKGKRSKALAQFFGEAPLLRANSPTSPVVLPTGEPDRDGNLLSPRHAMSFADAQTSVNTKRASSISILSGLGVPHPEKALDPPPSPTTSAGRKSPAGSTSPSKRPSKLRNFFGQRPPSELITTHLAEYFPFTEKKVLERTARNSMMRTSTIGSLSKRDSTVSWNPAPPLPSRFSSSTAGDRSSTISSPPPPIPDKISTFTGETTPVTDEPPRMSLSTDDGRSIDLHGDETEPNRKNSTPHLLPPVNISAESFSESMENLTGGRQSSRRLSKAMSIASKRMSFMTELRSKRDVSDTASLMTVDQITASVESRRDSLAVDTSGDSTDDWTKVGSDQGSESPELSESSDEDGGEEDEDRDEDETTKVDDDDEPGKAVTSKGGTKWIKGALIGAGSFGKVYLGMDASNGLLMAVKQVELPTGSAPNEERKKSMLSALEREIDLLKDLQHENIVQYLYSSLDDDYLNIFLEYVPGGSVTALLRNYGAFEEPLVKNFVRQILQGLNYLHERDIIHRDIKGANILVDNKGGIKISDFGISKKVEDNLLGKRVNRPSLQGSVFWMAPEVVKQTSHTRKADIWSVGCLVVEMLTGEHPWAQLTQMQAIFKIGSSAKPTIPSDISADAQDFLQKTFDLDYEARPDAGELLQHTWIAAKKPQAANKGTTLKAPTIEISTS</sequence>
<dbReference type="OrthoDB" id="266718at2759"/>
<feature type="region of interest" description="Disordered" evidence="7">
    <location>
        <begin position="717"/>
        <end position="812"/>
    </location>
</feature>
<evidence type="ECO:0000256" key="4">
    <source>
        <dbReference type="ARBA" id="ARBA00022777"/>
    </source>
</evidence>
<dbReference type="SMART" id="SM00454">
    <property type="entry name" value="SAM"/>
    <property type="match status" value="1"/>
</dbReference>
<dbReference type="AlphaFoldDB" id="A0A0C3BL27"/>
<dbReference type="InterPro" id="IPR001660">
    <property type="entry name" value="SAM"/>
</dbReference>
<dbReference type="PROSITE" id="PS50011">
    <property type="entry name" value="PROTEIN_KINASE_DOM"/>
    <property type="match status" value="1"/>
</dbReference>
<protein>
    <recommendedName>
        <fullName evidence="12">Protein kinase domain-containing protein</fullName>
    </recommendedName>
</protein>
<feature type="domain" description="SAM" evidence="9">
    <location>
        <begin position="82"/>
        <end position="145"/>
    </location>
</feature>
<dbReference type="CDD" id="cd09534">
    <property type="entry name" value="SAM_Ste11_fungal"/>
    <property type="match status" value="1"/>
</dbReference>
<evidence type="ECO:0000256" key="1">
    <source>
        <dbReference type="ARBA" id="ARBA00006529"/>
    </source>
</evidence>
<comment type="similarity">
    <text evidence="1">Belongs to the protein kinase superfamily. STE Ser/Thr protein kinase family. MAP kinase kinase kinase subfamily.</text>
</comment>
<feature type="compositionally biased region" description="Polar residues" evidence="7">
    <location>
        <begin position="351"/>
        <end position="367"/>
    </location>
</feature>
<dbReference type="GO" id="GO:0005524">
    <property type="term" value="F:ATP binding"/>
    <property type="evidence" value="ECO:0007669"/>
    <property type="project" value="UniProtKB-UniRule"/>
</dbReference>
<reference evidence="10 11" key="1">
    <citation type="submission" date="2014-04" db="EMBL/GenBank/DDBJ databases">
        <authorList>
            <consortium name="DOE Joint Genome Institute"/>
            <person name="Kuo A."/>
            <person name="Tarkka M."/>
            <person name="Buscot F."/>
            <person name="Kohler A."/>
            <person name="Nagy L.G."/>
            <person name="Floudas D."/>
            <person name="Copeland A."/>
            <person name="Barry K.W."/>
            <person name="Cichocki N."/>
            <person name="Veneault-Fourrey C."/>
            <person name="LaButti K."/>
            <person name="Lindquist E.A."/>
            <person name="Lipzen A."/>
            <person name="Lundell T."/>
            <person name="Morin E."/>
            <person name="Murat C."/>
            <person name="Sun H."/>
            <person name="Tunlid A."/>
            <person name="Henrissat B."/>
            <person name="Grigoriev I.V."/>
            <person name="Hibbett D.S."/>
            <person name="Martin F."/>
            <person name="Nordberg H.P."/>
            <person name="Cantor M.N."/>
            <person name="Hua S.X."/>
        </authorList>
    </citation>
    <scope>NUCLEOTIDE SEQUENCE [LARGE SCALE GENOMIC DNA]</scope>
    <source>
        <strain evidence="10 11">F 1598</strain>
    </source>
</reference>
<dbReference type="Gene3D" id="1.10.150.50">
    <property type="entry name" value="Transcription Factor, Ets-1"/>
    <property type="match status" value="1"/>
</dbReference>
<feature type="domain" description="Protein kinase" evidence="8">
    <location>
        <begin position="951"/>
        <end position="1214"/>
    </location>
</feature>
<dbReference type="SMART" id="SM01304">
    <property type="entry name" value="Ras_bdg_2"/>
    <property type="match status" value="1"/>
</dbReference>
<dbReference type="FunFam" id="1.10.510.10:FF:000334">
    <property type="entry name" value="Serine/threonine-protein kinase STE11"/>
    <property type="match status" value="1"/>
</dbReference>
<dbReference type="EMBL" id="KN832980">
    <property type="protein sequence ID" value="KIM87128.1"/>
    <property type="molecule type" value="Genomic_DNA"/>
</dbReference>
<dbReference type="InterPro" id="IPR029458">
    <property type="entry name" value="Ras-bd_By2"/>
</dbReference>
<feature type="region of interest" description="Disordered" evidence="7">
    <location>
        <begin position="1"/>
        <end position="67"/>
    </location>
</feature>
<dbReference type="Gene3D" id="3.10.20.90">
    <property type="entry name" value="Phosphatidylinositol 3-kinase Catalytic Subunit, Chain A, domain 1"/>
    <property type="match status" value="1"/>
</dbReference>
<dbReference type="STRING" id="765440.A0A0C3BL27"/>
<feature type="compositionally biased region" description="Polar residues" evidence="7">
    <location>
        <begin position="741"/>
        <end position="750"/>
    </location>
</feature>
<evidence type="ECO:0000256" key="5">
    <source>
        <dbReference type="ARBA" id="ARBA00022840"/>
    </source>
</evidence>
<feature type="compositionally biased region" description="Pro residues" evidence="7">
    <location>
        <begin position="254"/>
        <end position="273"/>
    </location>
</feature>
<dbReference type="SUPFAM" id="SSF47769">
    <property type="entry name" value="SAM/Pointed domain"/>
    <property type="match status" value="1"/>
</dbReference>
<evidence type="ECO:0000256" key="3">
    <source>
        <dbReference type="ARBA" id="ARBA00022741"/>
    </source>
</evidence>
<feature type="compositionally biased region" description="Polar residues" evidence="7">
    <location>
        <begin position="312"/>
        <end position="329"/>
    </location>
</feature>
<dbReference type="PROSITE" id="PS50105">
    <property type="entry name" value="SAM_DOMAIN"/>
    <property type="match status" value="1"/>
</dbReference>
<dbReference type="InterPro" id="IPR013761">
    <property type="entry name" value="SAM/pointed_sf"/>
</dbReference>
<dbReference type="HOGENOM" id="CLU_003051_3_2_1"/>
<feature type="compositionally biased region" description="Polar residues" evidence="7">
    <location>
        <begin position="1"/>
        <end position="15"/>
    </location>
</feature>
<dbReference type="Gene3D" id="3.30.200.20">
    <property type="entry name" value="Phosphorylase Kinase, domain 1"/>
    <property type="match status" value="1"/>
</dbReference>
<dbReference type="Proteomes" id="UP000054166">
    <property type="component" value="Unassembled WGS sequence"/>
</dbReference>
<feature type="region of interest" description="Disordered" evidence="7">
    <location>
        <begin position="878"/>
        <end position="946"/>
    </location>
</feature>
<feature type="compositionally biased region" description="Basic and acidic residues" evidence="7">
    <location>
        <begin position="218"/>
        <end position="228"/>
    </location>
</feature>
<evidence type="ECO:0000259" key="9">
    <source>
        <dbReference type="PROSITE" id="PS50105"/>
    </source>
</evidence>
<keyword evidence="11" id="KW-1185">Reference proteome</keyword>
<dbReference type="InterPro" id="IPR011009">
    <property type="entry name" value="Kinase-like_dom_sf"/>
</dbReference>
<dbReference type="Pfam" id="PF14847">
    <property type="entry name" value="Ras_bdg_2"/>
    <property type="match status" value="1"/>
</dbReference>
<dbReference type="InterPro" id="IPR017441">
    <property type="entry name" value="Protein_kinase_ATP_BS"/>
</dbReference>
<accession>A0A0C3BL27</accession>
<dbReference type="InterPro" id="IPR050538">
    <property type="entry name" value="MAP_kinase_kinase_kinase"/>
</dbReference>
<evidence type="ECO:0008006" key="12">
    <source>
        <dbReference type="Google" id="ProtNLM"/>
    </source>
</evidence>
<dbReference type="PANTHER" id="PTHR48016">
    <property type="entry name" value="MAP KINASE KINASE KINASE SSK2-RELATED-RELATED"/>
    <property type="match status" value="1"/>
</dbReference>
<dbReference type="InParanoid" id="A0A0C3BL27"/>